<dbReference type="EMBL" id="GEDG01040770">
    <property type="protein sequence ID" value="JAP06613.1"/>
    <property type="molecule type" value="Transcribed_RNA"/>
</dbReference>
<feature type="non-terminal residue" evidence="2">
    <location>
        <position position="71"/>
    </location>
</feature>
<protein>
    <submittedName>
        <fullName evidence="2">Putative ovule protein</fullName>
    </submittedName>
</protein>
<evidence type="ECO:0000313" key="2">
    <source>
        <dbReference type="EMBL" id="JAP06613.1"/>
    </source>
</evidence>
<keyword evidence="1" id="KW-0732">Signal</keyword>
<feature type="signal peptide" evidence="1">
    <location>
        <begin position="1"/>
        <end position="21"/>
    </location>
</feature>
<evidence type="ECO:0000256" key="1">
    <source>
        <dbReference type="SAM" id="SignalP"/>
    </source>
</evidence>
<sequence length="71" mass="7877">MKLIHILALLCFLHLSATSSGRNLERKCSQTLVYVPIKMENCDIGKCMVTCGKTYEGTVFGECPNPDTCFC</sequence>
<feature type="chain" id="PRO_5006865298" evidence="1">
    <location>
        <begin position="22"/>
        <end position="71"/>
    </location>
</feature>
<name>A0A0V0GEQ9_SOLCH</name>
<dbReference type="AlphaFoldDB" id="A0A0V0GEQ9"/>
<reference evidence="2" key="1">
    <citation type="submission" date="2015-12" db="EMBL/GenBank/DDBJ databases">
        <title>Gene expression during late stages of embryo sac development: a critical building block for successful pollen-pistil interactions.</title>
        <authorList>
            <person name="Liu Y."/>
            <person name="Joly V."/>
            <person name="Sabar M."/>
            <person name="Matton D.P."/>
        </authorList>
    </citation>
    <scope>NUCLEOTIDE SEQUENCE</scope>
</reference>
<proteinExistence type="predicted"/>
<organism evidence="2">
    <name type="scientific">Solanum chacoense</name>
    <name type="common">Chaco potato</name>
    <dbReference type="NCBI Taxonomy" id="4108"/>
    <lineage>
        <taxon>Eukaryota</taxon>
        <taxon>Viridiplantae</taxon>
        <taxon>Streptophyta</taxon>
        <taxon>Embryophyta</taxon>
        <taxon>Tracheophyta</taxon>
        <taxon>Spermatophyta</taxon>
        <taxon>Magnoliopsida</taxon>
        <taxon>eudicotyledons</taxon>
        <taxon>Gunneridae</taxon>
        <taxon>Pentapetalae</taxon>
        <taxon>asterids</taxon>
        <taxon>lamiids</taxon>
        <taxon>Solanales</taxon>
        <taxon>Solanaceae</taxon>
        <taxon>Solanoideae</taxon>
        <taxon>Solaneae</taxon>
        <taxon>Solanum</taxon>
    </lineage>
</organism>
<accession>A0A0V0GEQ9</accession>